<organism evidence="2 3">
    <name type="scientific">Hallella colorans</name>
    <dbReference type="NCBI Taxonomy" id="1703337"/>
    <lineage>
        <taxon>Bacteria</taxon>
        <taxon>Pseudomonadati</taxon>
        <taxon>Bacteroidota</taxon>
        <taxon>Bacteroidia</taxon>
        <taxon>Bacteroidales</taxon>
        <taxon>Prevotellaceae</taxon>
        <taxon>Hallella</taxon>
    </lineage>
</organism>
<keyword evidence="2" id="KW-0326">Glycosidase</keyword>
<evidence type="ECO:0000313" key="3">
    <source>
        <dbReference type="Proteomes" id="UP000245870"/>
    </source>
</evidence>
<dbReference type="Proteomes" id="UP000245870">
    <property type="component" value="Unassembled WGS sequence"/>
</dbReference>
<dbReference type="InterPro" id="IPR017853">
    <property type="entry name" value="GH"/>
</dbReference>
<dbReference type="AlphaFoldDB" id="A0A2U0U814"/>
<dbReference type="SUPFAM" id="SSF51445">
    <property type="entry name" value="(Trans)glycosidases"/>
    <property type="match status" value="1"/>
</dbReference>
<proteinExistence type="predicted"/>
<dbReference type="GO" id="GO:0004556">
    <property type="term" value="F:alpha-amylase activity"/>
    <property type="evidence" value="ECO:0007669"/>
    <property type="project" value="TreeGrafter"/>
</dbReference>
<dbReference type="EMBL" id="QENY01000009">
    <property type="protein sequence ID" value="PVX53739.1"/>
    <property type="molecule type" value="Genomic_DNA"/>
</dbReference>
<name>A0A2U0U814_9BACT</name>
<comment type="caution">
    <text evidence="2">The sequence shown here is derived from an EMBL/GenBank/DDBJ whole genome shotgun (WGS) entry which is preliminary data.</text>
</comment>
<dbReference type="PANTHER" id="PTHR10357">
    <property type="entry name" value="ALPHA-AMYLASE FAMILY MEMBER"/>
    <property type="match status" value="1"/>
</dbReference>
<dbReference type="SUPFAM" id="SSF51011">
    <property type="entry name" value="Glycosyl hydrolase domain"/>
    <property type="match status" value="1"/>
</dbReference>
<dbReference type="PANTHER" id="PTHR10357:SF205">
    <property type="entry name" value="O-GLYCOSYL HYDROLASE FAMILY 13"/>
    <property type="match status" value="1"/>
</dbReference>
<keyword evidence="3" id="KW-1185">Reference proteome</keyword>
<feature type="domain" description="Glycosyl hydrolase family 13 catalytic" evidence="1">
    <location>
        <begin position="9"/>
        <end position="429"/>
    </location>
</feature>
<dbReference type="Pfam" id="PF00128">
    <property type="entry name" value="Alpha-amylase"/>
    <property type="match status" value="1"/>
</dbReference>
<protein>
    <submittedName>
        <fullName evidence="2">Glycosidase</fullName>
    </submittedName>
</protein>
<evidence type="ECO:0000259" key="1">
    <source>
        <dbReference type="SMART" id="SM00642"/>
    </source>
</evidence>
<dbReference type="InterPro" id="IPR006047">
    <property type="entry name" value="GH13_cat_dom"/>
</dbReference>
<dbReference type="CDD" id="cd11349">
    <property type="entry name" value="AmyAc_3"/>
    <property type="match status" value="1"/>
</dbReference>
<gene>
    <name evidence="2" type="ORF">C7379_10979</name>
</gene>
<dbReference type="GO" id="GO:0009313">
    <property type="term" value="P:oligosaccharide catabolic process"/>
    <property type="evidence" value="ECO:0007669"/>
    <property type="project" value="TreeGrafter"/>
</dbReference>
<dbReference type="Gene3D" id="2.60.40.1180">
    <property type="entry name" value="Golgi alpha-mannosidase II"/>
    <property type="match status" value="1"/>
</dbReference>
<accession>A0A2U0U814</accession>
<evidence type="ECO:0000313" key="2">
    <source>
        <dbReference type="EMBL" id="PVX53739.1"/>
    </source>
</evidence>
<dbReference type="SMART" id="SM00642">
    <property type="entry name" value="Aamy"/>
    <property type="match status" value="1"/>
</dbReference>
<dbReference type="InterPro" id="IPR013780">
    <property type="entry name" value="Glyco_hydro_b"/>
</dbReference>
<dbReference type="OrthoDB" id="9805159at2"/>
<reference evidence="2 3" key="1">
    <citation type="submission" date="2018-05" db="EMBL/GenBank/DDBJ databases">
        <title>Genomic Encyclopedia of Type Strains, Phase IV (KMG-IV): sequencing the most valuable type-strain genomes for metagenomic binning, comparative biology and taxonomic classification.</title>
        <authorList>
            <person name="Goeker M."/>
        </authorList>
    </citation>
    <scope>NUCLEOTIDE SEQUENCE [LARGE SCALE GENOMIC DNA]</scope>
    <source>
        <strain evidence="2 3">DSM 100333</strain>
    </source>
</reference>
<sequence length="558" mass="64199">MDKKVIIYQVLPRLFGNANPRRKHSGTLKENGVGKLSDLDDTRLKSVRDMGFTHIWYTGVIRHATATDYTGFGIPCQHASVVKGLAGSPYAITDYYDVDPDLADNVSHRMEEFESLVKRTHRLGMKVIIDFVPNHVAREYQSIGHPEGVDDLGEKDDTTKHFFAQNNFYYCPGQTFLPPVSPREGEEPYIERPAKCTGNDRFDNRPTVNDWYETVKLNYGVDYCDAGGRSEHFSPLPDTWRKMEDILLFWATKGVDGFRCDMAEMVPMAFWKYAIEAVKSRYPKIIFIGEVYDANQYRAFVHVGFDYLYDKVGMYDCVRDIICDRRSASSITRYWQNVDDIKDHMLYFLENHDEQRIASEYFCGDAFKAIPAFIVMATLSKGALMVYAGQELGEEGMDSEGFSGKDGRTTIFDYWHIEKLYHGYFDTSRLEEESRLLRREYQQILRIARTEQAVARGDFFDLMYVNLHSPNLNPRYHYAFMRKHEKDVILVVVNFSDEQSKVGITIPAHAFEVLGLKEGAFKAIDLLAGDTVEVNLQKDGMINMDVKPHCGRIIKFCI</sequence>
<keyword evidence="2" id="KW-0378">Hydrolase</keyword>
<dbReference type="Gene3D" id="3.20.20.80">
    <property type="entry name" value="Glycosidases"/>
    <property type="match status" value="2"/>
</dbReference>